<reference evidence="2" key="2">
    <citation type="journal article" date="2022" name="Microbiol. Resour. Announc.">
        <title>Whole-Genome Sequence of Entomortierella parvispora E1425, a Mucoromycotan Fungus Associated with Burkholderiaceae-Related Endosymbiotic Bacteria.</title>
        <authorList>
            <person name="Herlambang A."/>
            <person name="Guo Y."/>
            <person name="Takashima Y."/>
            <person name="Narisawa K."/>
            <person name="Ohta H."/>
            <person name="Nishizawa T."/>
        </authorList>
    </citation>
    <scope>NUCLEOTIDE SEQUENCE</scope>
    <source>
        <strain evidence="2">E1425</strain>
    </source>
</reference>
<proteinExistence type="predicted"/>
<keyword evidence="3" id="KW-1185">Reference proteome</keyword>
<reference evidence="2" key="1">
    <citation type="submission" date="2021-11" db="EMBL/GenBank/DDBJ databases">
        <authorList>
            <person name="Herlambang A."/>
            <person name="Guo Y."/>
            <person name="Takashima Y."/>
            <person name="Nishizawa T."/>
        </authorList>
    </citation>
    <scope>NUCLEOTIDE SEQUENCE</scope>
    <source>
        <strain evidence="2">E1425</strain>
    </source>
</reference>
<keyword evidence="1" id="KW-0732">Signal</keyword>
<feature type="signal peptide" evidence="1">
    <location>
        <begin position="1"/>
        <end position="23"/>
    </location>
</feature>
<dbReference type="OrthoDB" id="8123454at2759"/>
<dbReference type="PROSITE" id="PS51257">
    <property type="entry name" value="PROKAR_LIPOPROTEIN"/>
    <property type="match status" value="1"/>
</dbReference>
<dbReference type="Proteomes" id="UP000827284">
    <property type="component" value="Unassembled WGS sequence"/>
</dbReference>
<protein>
    <submittedName>
        <fullName evidence="2">Uncharacterized protein</fullName>
    </submittedName>
</protein>
<evidence type="ECO:0000313" key="3">
    <source>
        <dbReference type="Proteomes" id="UP000827284"/>
    </source>
</evidence>
<name>A0A9P3H0P9_9FUNG</name>
<feature type="chain" id="PRO_5040152760" evidence="1">
    <location>
        <begin position="24"/>
        <end position="78"/>
    </location>
</feature>
<comment type="caution">
    <text evidence="2">The sequence shown here is derived from an EMBL/GenBank/DDBJ whole genome shotgun (WGS) entry which is preliminary data.</text>
</comment>
<gene>
    <name evidence="2" type="ORF">EMPS_00316</name>
</gene>
<evidence type="ECO:0000256" key="1">
    <source>
        <dbReference type="SAM" id="SignalP"/>
    </source>
</evidence>
<evidence type="ECO:0000313" key="2">
    <source>
        <dbReference type="EMBL" id="GJJ67970.1"/>
    </source>
</evidence>
<dbReference type="EMBL" id="BQFW01000001">
    <property type="protein sequence ID" value="GJJ67970.1"/>
    <property type="molecule type" value="Genomic_DNA"/>
</dbReference>
<organism evidence="2 3">
    <name type="scientific">Entomortierella parvispora</name>
    <dbReference type="NCBI Taxonomy" id="205924"/>
    <lineage>
        <taxon>Eukaryota</taxon>
        <taxon>Fungi</taxon>
        <taxon>Fungi incertae sedis</taxon>
        <taxon>Mucoromycota</taxon>
        <taxon>Mortierellomycotina</taxon>
        <taxon>Mortierellomycetes</taxon>
        <taxon>Mortierellales</taxon>
        <taxon>Mortierellaceae</taxon>
        <taxon>Entomortierella</taxon>
    </lineage>
</organism>
<accession>A0A9P3H0P9</accession>
<dbReference type="AlphaFoldDB" id="A0A9P3H0P9"/>
<sequence>MKSLSTVFAVLLVSLSFSACASAKLSAGACHKGYCWAYCGLELVNVKAWCYTGVGKYQTCSNDRQCGGLPCYGYCGIL</sequence>